<comment type="caution">
    <text evidence="2">The sequence shown here is derived from an EMBL/GenBank/DDBJ whole genome shotgun (WGS) entry which is preliminary data.</text>
</comment>
<reference evidence="2" key="1">
    <citation type="submission" date="2021-02" db="EMBL/GenBank/DDBJ databases">
        <authorList>
            <person name="Dougan E. K."/>
            <person name="Rhodes N."/>
            <person name="Thang M."/>
            <person name="Chan C."/>
        </authorList>
    </citation>
    <scope>NUCLEOTIDE SEQUENCE</scope>
</reference>
<dbReference type="Proteomes" id="UP000654075">
    <property type="component" value="Unassembled WGS sequence"/>
</dbReference>
<dbReference type="EMBL" id="CAJNNV010027613">
    <property type="protein sequence ID" value="CAE8620942.1"/>
    <property type="molecule type" value="Genomic_DNA"/>
</dbReference>
<protein>
    <submittedName>
        <fullName evidence="2">Uncharacterized protein</fullName>
    </submittedName>
</protein>
<dbReference type="AlphaFoldDB" id="A0A813G467"/>
<accession>A0A813G467</accession>
<feature type="region of interest" description="Disordered" evidence="1">
    <location>
        <begin position="71"/>
        <end position="120"/>
    </location>
</feature>
<keyword evidence="3" id="KW-1185">Reference proteome</keyword>
<gene>
    <name evidence="2" type="ORF">PGLA1383_LOCUS38467</name>
</gene>
<organism evidence="2 3">
    <name type="scientific">Polarella glacialis</name>
    <name type="common">Dinoflagellate</name>
    <dbReference type="NCBI Taxonomy" id="89957"/>
    <lineage>
        <taxon>Eukaryota</taxon>
        <taxon>Sar</taxon>
        <taxon>Alveolata</taxon>
        <taxon>Dinophyceae</taxon>
        <taxon>Suessiales</taxon>
        <taxon>Suessiaceae</taxon>
        <taxon>Polarella</taxon>
    </lineage>
</organism>
<evidence type="ECO:0000313" key="3">
    <source>
        <dbReference type="Proteomes" id="UP000654075"/>
    </source>
</evidence>
<evidence type="ECO:0000256" key="1">
    <source>
        <dbReference type="SAM" id="MobiDB-lite"/>
    </source>
</evidence>
<sequence>MAMSCADLCQALHPLAWLKHHCRSTLSQSMSAEPQTNLFISKPQRHPPAWESLIVVQPHVIREVEARSREIRMRPSDEVPSRLEEDAKNSLGVSWQKATSQNVQQHDVKGGTQKCQATTR</sequence>
<proteinExistence type="predicted"/>
<feature type="compositionally biased region" description="Basic and acidic residues" evidence="1">
    <location>
        <begin position="71"/>
        <end position="88"/>
    </location>
</feature>
<feature type="compositionally biased region" description="Polar residues" evidence="1">
    <location>
        <begin position="91"/>
        <end position="105"/>
    </location>
</feature>
<evidence type="ECO:0000313" key="2">
    <source>
        <dbReference type="EMBL" id="CAE8620942.1"/>
    </source>
</evidence>
<name>A0A813G467_POLGL</name>